<accession>A0ABV6TPA7</accession>
<gene>
    <name evidence="2" type="ORF">ACFH04_28445</name>
</gene>
<keyword evidence="1" id="KW-0472">Membrane</keyword>
<dbReference type="Proteomes" id="UP001589887">
    <property type="component" value="Unassembled WGS sequence"/>
</dbReference>
<keyword evidence="1" id="KW-1133">Transmembrane helix</keyword>
<feature type="transmembrane region" description="Helical" evidence="1">
    <location>
        <begin position="24"/>
        <end position="46"/>
    </location>
</feature>
<evidence type="ECO:0000313" key="2">
    <source>
        <dbReference type="EMBL" id="MFC0847607.1"/>
    </source>
</evidence>
<sequence length="47" mass="5296">MPKSPAFPYFELRIGGFRVTADSIPVRLVTALTTALATGWGTWWWAR</sequence>
<evidence type="ECO:0000256" key="1">
    <source>
        <dbReference type="SAM" id="Phobius"/>
    </source>
</evidence>
<comment type="caution">
    <text evidence="2">The sequence shown here is derived from an EMBL/GenBank/DDBJ whole genome shotgun (WGS) entry which is preliminary data.</text>
</comment>
<keyword evidence="3" id="KW-1185">Reference proteome</keyword>
<keyword evidence="1" id="KW-0812">Transmembrane</keyword>
<dbReference type="EMBL" id="JBHMQV010000009">
    <property type="protein sequence ID" value="MFC0847607.1"/>
    <property type="molecule type" value="Genomic_DNA"/>
</dbReference>
<evidence type="ECO:0000313" key="3">
    <source>
        <dbReference type="Proteomes" id="UP001589887"/>
    </source>
</evidence>
<proteinExistence type="predicted"/>
<reference evidence="2 3" key="1">
    <citation type="submission" date="2024-09" db="EMBL/GenBank/DDBJ databases">
        <authorList>
            <person name="Sun Q."/>
            <person name="Mori K."/>
        </authorList>
    </citation>
    <scope>NUCLEOTIDE SEQUENCE [LARGE SCALE GENOMIC DNA]</scope>
    <source>
        <strain evidence="2 3">JCM 4557</strain>
    </source>
</reference>
<name>A0ABV6TPA7_9ACTN</name>
<protein>
    <submittedName>
        <fullName evidence="2">Uncharacterized protein</fullName>
    </submittedName>
</protein>
<dbReference type="RefSeq" id="WP_394322407.1">
    <property type="nucleotide sequence ID" value="NZ_JBHMQV010000009.1"/>
</dbReference>
<organism evidence="2 3">
    <name type="scientific">Streptomyces noboritoensis</name>
    <dbReference type="NCBI Taxonomy" id="67337"/>
    <lineage>
        <taxon>Bacteria</taxon>
        <taxon>Bacillati</taxon>
        <taxon>Actinomycetota</taxon>
        <taxon>Actinomycetes</taxon>
        <taxon>Kitasatosporales</taxon>
        <taxon>Streptomycetaceae</taxon>
        <taxon>Streptomyces</taxon>
    </lineage>
</organism>